<dbReference type="Proteomes" id="UP000647416">
    <property type="component" value="Unassembled WGS sequence"/>
</dbReference>
<evidence type="ECO:0000259" key="1">
    <source>
        <dbReference type="Pfam" id="PF06283"/>
    </source>
</evidence>
<name>A0A926FBJ4_9FIRM</name>
<comment type="caution">
    <text evidence="2">The sequence shown here is derived from an EMBL/GenBank/DDBJ whole genome shotgun (WGS) entry which is preliminary data.</text>
</comment>
<feature type="domain" description="ThuA-like" evidence="1">
    <location>
        <begin position="4"/>
        <end position="225"/>
    </location>
</feature>
<dbReference type="InterPro" id="IPR029062">
    <property type="entry name" value="Class_I_gatase-like"/>
</dbReference>
<dbReference type="RefSeq" id="WP_262432743.1">
    <property type="nucleotide sequence ID" value="NZ_JACRTE010000034.1"/>
</dbReference>
<reference evidence="2" key="1">
    <citation type="submission" date="2020-08" db="EMBL/GenBank/DDBJ databases">
        <title>Genome public.</title>
        <authorList>
            <person name="Liu C."/>
            <person name="Sun Q."/>
        </authorList>
    </citation>
    <scope>NUCLEOTIDE SEQUENCE</scope>
    <source>
        <strain evidence="2">NSJ-50</strain>
    </source>
</reference>
<sequence length="242" mass="27866">MINVTIFNEFLHEQNQQDAKDMYPKGIHNTITEFLGEEADINVRTITLYDENLEIIPDCGITKELLDDTDVMIWWGHMAHDKVSDLAAAYVRNAVHEGMGIIFLHSGHHSKPFKLLMGTSGNLSWREDGDMERLWVIDPSHPIAQGIDRYIELEHEETYAEPFDIPTPDRLVFGAWYEGGEIFRGGCCFKRGNGNIFYFQPGHETYGSFYNKDVRRVIKNAVRWANPQYRAALSCPKIEKIK</sequence>
<dbReference type="SUPFAM" id="SSF52317">
    <property type="entry name" value="Class I glutamine amidotransferase-like"/>
    <property type="match status" value="1"/>
</dbReference>
<dbReference type="EMBL" id="JACRTE010000034">
    <property type="protein sequence ID" value="MBC8597470.1"/>
    <property type="molecule type" value="Genomic_DNA"/>
</dbReference>
<accession>A0A926FBJ4</accession>
<dbReference type="AlphaFoldDB" id="A0A926FBJ4"/>
<dbReference type="PIRSF" id="PIRSF030013">
    <property type="entry name" value="ThuA"/>
    <property type="match status" value="1"/>
</dbReference>
<protein>
    <submittedName>
        <fullName evidence="2">ThuA domain-containing protein</fullName>
    </submittedName>
</protein>
<keyword evidence="3" id="KW-1185">Reference proteome</keyword>
<proteinExistence type="predicted"/>
<dbReference type="InterPro" id="IPR009381">
    <property type="entry name" value="Trehalose_catabolism_ThuA_prok"/>
</dbReference>
<dbReference type="Gene3D" id="3.40.50.880">
    <property type="match status" value="1"/>
</dbReference>
<organism evidence="2 3">
    <name type="scientific">Qingrenia yutianensis</name>
    <dbReference type="NCBI Taxonomy" id="2763676"/>
    <lineage>
        <taxon>Bacteria</taxon>
        <taxon>Bacillati</taxon>
        <taxon>Bacillota</taxon>
        <taxon>Clostridia</taxon>
        <taxon>Eubacteriales</taxon>
        <taxon>Oscillospiraceae</taxon>
        <taxon>Qingrenia</taxon>
    </lineage>
</organism>
<dbReference type="Pfam" id="PF06283">
    <property type="entry name" value="ThuA"/>
    <property type="match status" value="1"/>
</dbReference>
<dbReference type="InterPro" id="IPR029010">
    <property type="entry name" value="ThuA-like"/>
</dbReference>
<evidence type="ECO:0000313" key="2">
    <source>
        <dbReference type="EMBL" id="MBC8597470.1"/>
    </source>
</evidence>
<gene>
    <name evidence="2" type="ORF">H8706_11445</name>
</gene>
<evidence type="ECO:0000313" key="3">
    <source>
        <dbReference type="Proteomes" id="UP000647416"/>
    </source>
</evidence>